<dbReference type="Proteomes" id="UP000265520">
    <property type="component" value="Unassembled WGS sequence"/>
</dbReference>
<evidence type="ECO:0000313" key="1">
    <source>
        <dbReference type="EMBL" id="MCI15845.1"/>
    </source>
</evidence>
<name>A0A392PY08_9FABA</name>
<reference evidence="1 2" key="1">
    <citation type="journal article" date="2018" name="Front. Plant Sci.">
        <title>Red Clover (Trifolium pratense) and Zigzag Clover (T. medium) - A Picture of Genomic Similarities and Differences.</title>
        <authorList>
            <person name="Dluhosova J."/>
            <person name="Istvanek J."/>
            <person name="Nedelnik J."/>
            <person name="Repkova J."/>
        </authorList>
    </citation>
    <scope>NUCLEOTIDE SEQUENCE [LARGE SCALE GENOMIC DNA]</scope>
    <source>
        <strain evidence="2">cv. 10/8</strain>
        <tissue evidence="1">Leaf</tissue>
    </source>
</reference>
<feature type="non-terminal residue" evidence="1">
    <location>
        <position position="1"/>
    </location>
</feature>
<evidence type="ECO:0000313" key="2">
    <source>
        <dbReference type="Proteomes" id="UP000265520"/>
    </source>
</evidence>
<comment type="caution">
    <text evidence="1">The sequence shown here is derived from an EMBL/GenBank/DDBJ whole genome shotgun (WGS) entry which is preliminary data.</text>
</comment>
<proteinExistence type="predicted"/>
<protein>
    <submittedName>
        <fullName evidence="1">Uncharacterized protein</fullName>
    </submittedName>
</protein>
<accession>A0A392PY08</accession>
<dbReference type="AlphaFoldDB" id="A0A392PY08"/>
<sequence length="73" mass="8074">GEFWVRLGPNSKLSPKSGLASLGESEARWARMMILRRARYVFAGRDSYPFLAISRQEPGNILDLCRCSSLGGA</sequence>
<organism evidence="1 2">
    <name type="scientific">Trifolium medium</name>
    <dbReference type="NCBI Taxonomy" id="97028"/>
    <lineage>
        <taxon>Eukaryota</taxon>
        <taxon>Viridiplantae</taxon>
        <taxon>Streptophyta</taxon>
        <taxon>Embryophyta</taxon>
        <taxon>Tracheophyta</taxon>
        <taxon>Spermatophyta</taxon>
        <taxon>Magnoliopsida</taxon>
        <taxon>eudicotyledons</taxon>
        <taxon>Gunneridae</taxon>
        <taxon>Pentapetalae</taxon>
        <taxon>rosids</taxon>
        <taxon>fabids</taxon>
        <taxon>Fabales</taxon>
        <taxon>Fabaceae</taxon>
        <taxon>Papilionoideae</taxon>
        <taxon>50 kb inversion clade</taxon>
        <taxon>NPAAA clade</taxon>
        <taxon>Hologalegina</taxon>
        <taxon>IRL clade</taxon>
        <taxon>Trifolieae</taxon>
        <taxon>Trifolium</taxon>
    </lineage>
</organism>
<keyword evidence="2" id="KW-1185">Reference proteome</keyword>
<dbReference type="EMBL" id="LXQA010098222">
    <property type="protein sequence ID" value="MCI15845.1"/>
    <property type="molecule type" value="Genomic_DNA"/>
</dbReference>